<sequence>MLVNWNINRYLNFFLLLLPFTSASQEQNTWKLEKDKNGIRVYSRHLMGSKLKEVKVTCELNATMSQLVAFVSDIDHYKEAVYRVAEAYVVKRVSDQEFYYYSETEMTWPVSNRGLVIRMEFDMDHPTRTLRIRGNNAPELAPQKKGVVRIPHWHSLWIVQEMDSKRLRIDYTFAVDPGGELPIWLVNALIAVGPYQSFSSIEKLLARPYYQNRTFSFLQP</sequence>
<gene>
    <name evidence="2" type="ORF">DR864_07370</name>
</gene>
<dbReference type="PROSITE" id="PS50848">
    <property type="entry name" value="START"/>
    <property type="match status" value="1"/>
</dbReference>
<organism evidence="2 3">
    <name type="scientific">Runella rosea</name>
    <dbReference type="NCBI Taxonomy" id="2259595"/>
    <lineage>
        <taxon>Bacteria</taxon>
        <taxon>Pseudomonadati</taxon>
        <taxon>Bacteroidota</taxon>
        <taxon>Cytophagia</taxon>
        <taxon>Cytophagales</taxon>
        <taxon>Spirosomataceae</taxon>
        <taxon>Runella</taxon>
    </lineage>
</organism>
<dbReference type="RefSeq" id="WP_114066348.1">
    <property type="nucleotide sequence ID" value="NZ_CP030850.1"/>
</dbReference>
<dbReference type="InterPro" id="IPR002913">
    <property type="entry name" value="START_lipid-bd_dom"/>
</dbReference>
<dbReference type="PANTHER" id="PTHR19308:SF14">
    <property type="entry name" value="START DOMAIN-CONTAINING PROTEIN"/>
    <property type="match status" value="1"/>
</dbReference>
<dbReference type="SUPFAM" id="SSF55961">
    <property type="entry name" value="Bet v1-like"/>
    <property type="match status" value="1"/>
</dbReference>
<proteinExistence type="predicted"/>
<accession>A0A344TFZ2</accession>
<evidence type="ECO:0000259" key="1">
    <source>
        <dbReference type="PROSITE" id="PS50848"/>
    </source>
</evidence>
<dbReference type="PANTHER" id="PTHR19308">
    <property type="entry name" value="PHOSPHATIDYLCHOLINE TRANSFER PROTEIN"/>
    <property type="match status" value="1"/>
</dbReference>
<dbReference type="Pfam" id="PF01852">
    <property type="entry name" value="START"/>
    <property type="match status" value="1"/>
</dbReference>
<dbReference type="GO" id="GO:0005737">
    <property type="term" value="C:cytoplasm"/>
    <property type="evidence" value="ECO:0007669"/>
    <property type="project" value="UniProtKB-ARBA"/>
</dbReference>
<dbReference type="GO" id="GO:0008289">
    <property type="term" value="F:lipid binding"/>
    <property type="evidence" value="ECO:0007669"/>
    <property type="project" value="InterPro"/>
</dbReference>
<dbReference type="InterPro" id="IPR028347">
    <property type="entry name" value="START_dom_prot"/>
</dbReference>
<dbReference type="AlphaFoldDB" id="A0A344TFZ2"/>
<dbReference type="InterPro" id="IPR023393">
    <property type="entry name" value="START-like_dom_sf"/>
</dbReference>
<dbReference type="EMBL" id="CP030850">
    <property type="protein sequence ID" value="AXE17563.1"/>
    <property type="molecule type" value="Genomic_DNA"/>
</dbReference>
<dbReference type="PIRSF" id="PIRSF039033">
    <property type="entry name" value="START_dom"/>
    <property type="match status" value="1"/>
</dbReference>
<feature type="domain" description="START" evidence="1">
    <location>
        <begin position="23"/>
        <end position="210"/>
    </location>
</feature>
<name>A0A344TFZ2_9BACT</name>
<dbReference type="Proteomes" id="UP000251993">
    <property type="component" value="Chromosome"/>
</dbReference>
<protein>
    <recommendedName>
        <fullName evidence="1">START domain-containing protein</fullName>
    </recommendedName>
</protein>
<reference evidence="2 3" key="1">
    <citation type="submission" date="2018-07" db="EMBL/GenBank/DDBJ databases">
        <title>Genome sequencing of Runella.</title>
        <authorList>
            <person name="Baek M.-G."/>
            <person name="Yi H."/>
        </authorList>
    </citation>
    <scope>NUCLEOTIDE SEQUENCE [LARGE SCALE GENOMIC DNA]</scope>
    <source>
        <strain evidence="2 3">HYN0085</strain>
    </source>
</reference>
<dbReference type="KEGG" id="run:DR864_07370"/>
<dbReference type="Gene3D" id="3.30.530.20">
    <property type="match status" value="1"/>
</dbReference>
<evidence type="ECO:0000313" key="2">
    <source>
        <dbReference type="EMBL" id="AXE17563.1"/>
    </source>
</evidence>
<dbReference type="OrthoDB" id="5734556at2"/>
<keyword evidence="3" id="KW-1185">Reference proteome</keyword>
<dbReference type="InterPro" id="IPR051213">
    <property type="entry name" value="START_lipid_transfer"/>
</dbReference>
<evidence type="ECO:0000313" key="3">
    <source>
        <dbReference type="Proteomes" id="UP000251993"/>
    </source>
</evidence>